<evidence type="ECO:0000313" key="2">
    <source>
        <dbReference type="Proteomes" id="UP000231419"/>
    </source>
</evidence>
<evidence type="ECO:0008006" key="3">
    <source>
        <dbReference type="Google" id="ProtNLM"/>
    </source>
</evidence>
<gene>
    <name evidence="1" type="ORF">SEA_TRINA_205</name>
</gene>
<name>A0A2D1ADT9_9CAUD</name>
<keyword evidence="2" id="KW-1185">Reference proteome</keyword>
<dbReference type="InterPro" id="IPR011049">
    <property type="entry name" value="Serralysin-like_metalloprot_C"/>
</dbReference>
<sequence length="370" mass="37824">MPLIKYATHVDAGGYEIRNRKVEVVTSLPTPTAAQEGREVYNSTDKRFYVCNGSGWTLKATDSDALNGQAAAFYLNRSNHTGTQTASTITDFDTQARSSRLDQFAIPTASVNLNSQKLINIGNGTAPNDAVSKSQLDAVAAIANAGAAGVSIKLAARAVAKSNITLSATQTVDGIALSVGDRVLVTGQTTASTNGIYLVAAGAWTRTTDADQDGELAPGTLIAVREGSTEGDTLWGITSDAAIVIGTTNQTWARVIAGSSSGFTVAGNGLTSPSAGTVAVQPGAGIIADGSSTRVDFTVVARKYVGTVGTSGTTVTVTHNLNTTDVSVSVKEASSGDIVLTGVSVTGVNTVDLTFGVVPTSNQYRVIVIG</sequence>
<reference evidence="2" key="1">
    <citation type="submission" date="2017-08" db="EMBL/GenBank/DDBJ databases">
        <authorList>
            <person name="de Groot N.N."/>
        </authorList>
    </citation>
    <scope>NUCLEOTIDE SEQUENCE [LARGE SCALE GENOMIC DNA]</scope>
</reference>
<organism evidence="1 2">
    <name type="scientific">Rhodococcus phage Trina</name>
    <dbReference type="NCBI Taxonomy" id="2027905"/>
    <lineage>
        <taxon>Viruses</taxon>
        <taxon>Duplodnaviria</taxon>
        <taxon>Heunggongvirae</taxon>
        <taxon>Uroviricota</taxon>
        <taxon>Caudoviricetes</taxon>
        <taxon>Trinavirus</taxon>
        <taxon>Trinavirus trina</taxon>
    </lineage>
</organism>
<evidence type="ECO:0000313" key="1">
    <source>
        <dbReference type="EMBL" id="ASZ74984.1"/>
    </source>
</evidence>
<dbReference type="OrthoDB" id="13109at10239"/>
<accession>A0A2D1ADT9</accession>
<dbReference type="SUPFAM" id="SSF101967">
    <property type="entry name" value="Adhesin YadA, collagen-binding domain"/>
    <property type="match status" value="1"/>
</dbReference>
<dbReference type="Proteomes" id="UP000231419">
    <property type="component" value="Segment"/>
</dbReference>
<dbReference type="EMBL" id="MF668286">
    <property type="protein sequence ID" value="ASZ74984.1"/>
    <property type="molecule type" value="Genomic_DNA"/>
</dbReference>
<proteinExistence type="predicted"/>
<protein>
    <recommendedName>
        <fullName evidence="3">Tail fiber protein</fullName>
    </recommendedName>
</protein>